<reference evidence="1 2" key="1">
    <citation type="journal article" date="2016" name="Nat. Commun.">
        <title>Extremotolerant tardigrade genome and improved radiotolerance of human cultured cells by tardigrade-unique protein.</title>
        <authorList>
            <person name="Hashimoto T."/>
            <person name="Horikawa D.D."/>
            <person name="Saito Y."/>
            <person name="Kuwahara H."/>
            <person name="Kozuka-Hata H."/>
            <person name="Shin-I T."/>
            <person name="Minakuchi Y."/>
            <person name="Ohishi K."/>
            <person name="Motoyama A."/>
            <person name="Aizu T."/>
            <person name="Enomoto A."/>
            <person name="Kondo K."/>
            <person name="Tanaka S."/>
            <person name="Hara Y."/>
            <person name="Koshikawa S."/>
            <person name="Sagara H."/>
            <person name="Miura T."/>
            <person name="Yokobori S."/>
            <person name="Miyagawa K."/>
            <person name="Suzuki Y."/>
            <person name="Kubo T."/>
            <person name="Oyama M."/>
            <person name="Kohara Y."/>
            <person name="Fujiyama A."/>
            <person name="Arakawa K."/>
            <person name="Katayama T."/>
            <person name="Toyoda A."/>
            <person name="Kunieda T."/>
        </authorList>
    </citation>
    <scope>NUCLEOTIDE SEQUENCE [LARGE SCALE GENOMIC DNA]</scope>
    <source>
        <strain evidence="1 2">YOKOZUNA-1</strain>
    </source>
</reference>
<dbReference type="EMBL" id="BDGG01000001">
    <property type="protein sequence ID" value="GAU88670.1"/>
    <property type="molecule type" value="Genomic_DNA"/>
</dbReference>
<keyword evidence="2" id="KW-1185">Reference proteome</keyword>
<proteinExistence type="predicted"/>
<dbReference type="Proteomes" id="UP000186922">
    <property type="component" value="Unassembled WGS sequence"/>
</dbReference>
<sequence>MRHHNMLESMEYIPDVTKASIDRLKWSVLRNGNPIYTVFGDVDGHGSKVPAGTMGGKVLSPQLATSTMRLGYEAGTHSPRRCTTFSPLEPRPVWLTGIRAEVSERSAREPKERR</sequence>
<protein>
    <submittedName>
        <fullName evidence="1">Uncharacterized protein</fullName>
    </submittedName>
</protein>
<organism evidence="1 2">
    <name type="scientific">Ramazzottius varieornatus</name>
    <name type="common">Water bear</name>
    <name type="synonym">Tardigrade</name>
    <dbReference type="NCBI Taxonomy" id="947166"/>
    <lineage>
        <taxon>Eukaryota</taxon>
        <taxon>Metazoa</taxon>
        <taxon>Ecdysozoa</taxon>
        <taxon>Tardigrada</taxon>
        <taxon>Eutardigrada</taxon>
        <taxon>Parachela</taxon>
        <taxon>Hypsibioidea</taxon>
        <taxon>Ramazzottiidae</taxon>
        <taxon>Ramazzottius</taxon>
    </lineage>
</organism>
<name>A0A1D1UJH5_RAMVA</name>
<evidence type="ECO:0000313" key="1">
    <source>
        <dbReference type="EMBL" id="GAU88670.1"/>
    </source>
</evidence>
<dbReference type="AlphaFoldDB" id="A0A1D1UJH5"/>
<accession>A0A1D1UJH5</accession>
<comment type="caution">
    <text evidence="1">The sequence shown here is derived from an EMBL/GenBank/DDBJ whole genome shotgun (WGS) entry which is preliminary data.</text>
</comment>
<gene>
    <name evidence="1" type="primary">RvY_01320-1</name>
    <name evidence="1" type="synonym">RvY_01320.1</name>
    <name evidence="1" type="ORF">RvY_01320</name>
</gene>
<evidence type="ECO:0000313" key="2">
    <source>
        <dbReference type="Proteomes" id="UP000186922"/>
    </source>
</evidence>